<evidence type="ECO:0000256" key="9">
    <source>
        <dbReference type="ARBA" id="ARBA00077088"/>
    </source>
</evidence>
<evidence type="ECO:0000256" key="5">
    <source>
        <dbReference type="ARBA" id="ARBA00023125"/>
    </source>
</evidence>
<dbReference type="GO" id="GO:0000981">
    <property type="term" value="F:DNA-binding transcription factor activity, RNA polymerase II-specific"/>
    <property type="evidence" value="ECO:0007669"/>
    <property type="project" value="TreeGrafter"/>
</dbReference>
<evidence type="ECO:0000256" key="3">
    <source>
        <dbReference type="ARBA" id="ARBA00022782"/>
    </source>
</evidence>
<dbReference type="GO" id="GO:0000978">
    <property type="term" value="F:RNA polymerase II cis-regulatory region sequence-specific DNA binding"/>
    <property type="evidence" value="ECO:0007669"/>
    <property type="project" value="TreeGrafter"/>
</dbReference>
<evidence type="ECO:0000256" key="2">
    <source>
        <dbReference type="ARBA" id="ARBA00022473"/>
    </source>
</evidence>
<keyword evidence="2" id="KW-0217">Developmental protein</keyword>
<proteinExistence type="predicted"/>
<evidence type="ECO:0000256" key="7">
    <source>
        <dbReference type="ARBA" id="ARBA00023242"/>
    </source>
</evidence>
<organism evidence="11 12">
    <name type="scientific">Oopsacas minuta</name>
    <dbReference type="NCBI Taxonomy" id="111878"/>
    <lineage>
        <taxon>Eukaryota</taxon>
        <taxon>Metazoa</taxon>
        <taxon>Porifera</taxon>
        <taxon>Hexactinellida</taxon>
        <taxon>Hexasterophora</taxon>
        <taxon>Lyssacinosida</taxon>
        <taxon>Leucopsacidae</taxon>
        <taxon>Oopsacas</taxon>
    </lineage>
</organism>
<protein>
    <recommendedName>
        <fullName evidence="8">DNA-binding protein RFX6</fullName>
    </recommendedName>
    <alternativeName>
        <fullName evidence="9">Regulatory factor X 6</fullName>
    </alternativeName>
</protein>
<feature type="domain" description="RFX-type winged-helix" evidence="10">
    <location>
        <begin position="74"/>
        <end position="149"/>
    </location>
</feature>
<sequence length="811" mass="93401">MDISAQHLMLCNNIRESSDFEYNSDEELANKPALQNTPVDVHIGMDSSYLNRPYLSPFSKHISNKQRRLNNHALFVWLEDNYQLKDDECLARSVMYNHYLDYCKRSKIFPVSPASFGKIIKQKFPELKTRRLGTRGQSKYHYYGVSIKQQSLYYRSSDHKNGLSRFSTSLSSYITTSIIPKSKKENCTSCFPSVKLRTPLPDFPDTSYLDLKPNTYKNKLDTFMIMYRTHCQRIMDSVIRANFEEVNDLMVHFWQGMPQHMLEVLNYSITLHIITVCDVMLYRVLGEVLIPASLQALPDSLLSDIKDFAINIKEWLFEALSDLPPKLMIRKIELAKNFSKILLRQTTLVMLAQTARGVLRNCDSVSQMLEDWRTLDFCDISLRLTFVKKSRNSDDNNLVRILSIELESLFIKQAPLDLYLEWIDSMINSLVVMPAGSNIKNFKALSRQVMLEWFFIGRIIEEEMTIKSAPSFGCFRLLYLMLSEYIFFIIEHLIYQKIEKGYEDVLREIFIAHNPHLQPLDKIPTRNIEIIVPGNLDLSPETDEPEITLSDECEFQRPEPKETFLYHDYPQLFPKIPSKDNRIASLIGYPTCPADTIQPSTMPINIDYPSPIIPSIPLDQPRGVFRFDFPRQSHFSERIESRNLSIPSHIAFQSQQATDSSDACTTPRHSPTCFHPTHSLISEESMKRQNPIVNELYHGDIPYHPPAFEYSGDECYSHSEMSDIPDPPITQGLFQQKQLSSFHSNNLQGDSIFPQGRVNKLLHPSPSSLPYVISGDLPQQDHALQPNVLNAGSMVTSARLVYPTSIVNHTY</sequence>
<dbReference type="Pfam" id="PF25340">
    <property type="entry name" value="BCD_RFX"/>
    <property type="match status" value="1"/>
</dbReference>
<dbReference type="GO" id="GO:0005634">
    <property type="term" value="C:nucleus"/>
    <property type="evidence" value="ECO:0007669"/>
    <property type="project" value="UniProtKB-SubCell"/>
</dbReference>
<evidence type="ECO:0000256" key="6">
    <source>
        <dbReference type="ARBA" id="ARBA00023163"/>
    </source>
</evidence>
<dbReference type="Gene3D" id="1.10.10.10">
    <property type="entry name" value="Winged helix-like DNA-binding domain superfamily/Winged helix DNA-binding domain"/>
    <property type="match status" value="1"/>
</dbReference>
<dbReference type="InterPro" id="IPR036390">
    <property type="entry name" value="WH_DNA-bd_sf"/>
</dbReference>
<accession>A0AAV7JNX6</accession>
<dbReference type="InterPro" id="IPR036388">
    <property type="entry name" value="WH-like_DNA-bd_sf"/>
</dbReference>
<dbReference type="FunFam" id="1.10.10.10:FF:000211">
    <property type="entry name" value="Regulatory factor X, 6"/>
    <property type="match status" value="1"/>
</dbReference>
<keyword evidence="5" id="KW-0238">DNA-binding</keyword>
<dbReference type="GO" id="GO:0030154">
    <property type="term" value="P:cell differentiation"/>
    <property type="evidence" value="ECO:0007669"/>
    <property type="project" value="UniProtKB-KW"/>
</dbReference>
<evidence type="ECO:0000313" key="11">
    <source>
        <dbReference type="EMBL" id="KAI6650169.1"/>
    </source>
</evidence>
<keyword evidence="3" id="KW-0221">Differentiation</keyword>
<evidence type="ECO:0000313" key="12">
    <source>
        <dbReference type="Proteomes" id="UP001165289"/>
    </source>
</evidence>
<dbReference type="PANTHER" id="PTHR12619:SF5">
    <property type="entry name" value="TRANSCRIPTION FACTOR RFX4"/>
    <property type="match status" value="1"/>
</dbReference>
<dbReference type="EMBL" id="JAKMXF010000313">
    <property type="protein sequence ID" value="KAI6650169.1"/>
    <property type="molecule type" value="Genomic_DNA"/>
</dbReference>
<dbReference type="Proteomes" id="UP001165289">
    <property type="component" value="Unassembled WGS sequence"/>
</dbReference>
<comment type="subcellular location">
    <subcellularLocation>
        <location evidence="1">Nucleus</location>
    </subcellularLocation>
</comment>
<evidence type="ECO:0000259" key="10">
    <source>
        <dbReference type="PROSITE" id="PS51526"/>
    </source>
</evidence>
<keyword evidence="12" id="KW-1185">Reference proteome</keyword>
<gene>
    <name evidence="11" type="ORF">LOD99_6086</name>
</gene>
<evidence type="ECO:0000256" key="4">
    <source>
        <dbReference type="ARBA" id="ARBA00023015"/>
    </source>
</evidence>
<dbReference type="PANTHER" id="PTHR12619">
    <property type="entry name" value="RFX TRANSCRIPTION FACTOR FAMILY"/>
    <property type="match status" value="1"/>
</dbReference>
<keyword evidence="4" id="KW-0805">Transcription regulation</keyword>
<evidence type="ECO:0000256" key="1">
    <source>
        <dbReference type="ARBA" id="ARBA00004123"/>
    </source>
</evidence>
<comment type="caution">
    <text evidence="11">The sequence shown here is derived from an EMBL/GenBank/DDBJ whole genome shotgun (WGS) entry which is preliminary data.</text>
</comment>
<dbReference type="InterPro" id="IPR057321">
    <property type="entry name" value="RFX1-4/6/8-like_BCD"/>
</dbReference>
<keyword evidence="7" id="KW-0539">Nucleus</keyword>
<dbReference type="PROSITE" id="PS51526">
    <property type="entry name" value="RFX_DBD"/>
    <property type="match status" value="1"/>
</dbReference>
<reference evidence="11 12" key="1">
    <citation type="journal article" date="2023" name="BMC Biol.">
        <title>The compact genome of the sponge Oopsacas minuta (Hexactinellida) is lacking key metazoan core genes.</title>
        <authorList>
            <person name="Santini S."/>
            <person name="Schenkelaars Q."/>
            <person name="Jourda C."/>
            <person name="Duchesne M."/>
            <person name="Belahbib H."/>
            <person name="Rocher C."/>
            <person name="Selva M."/>
            <person name="Riesgo A."/>
            <person name="Vervoort M."/>
            <person name="Leys S.P."/>
            <person name="Kodjabachian L."/>
            <person name="Le Bivic A."/>
            <person name="Borchiellini C."/>
            <person name="Claverie J.M."/>
            <person name="Renard E."/>
        </authorList>
    </citation>
    <scope>NUCLEOTIDE SEQUENCE [LARGE SCALE GENOMIC DNA]</scope>
    <source>
        <strain evidence="11">SPO-2</strain>
    </source>
</reference>
<evidence type="ECO:0000256" key="8">
    <source>
        <dbReference type="ARBA" id="ARBA00072476"/>
    </source>
</evidence>
<dbReference type="AlphaFoldDB" id="A0AAV7JNX6"/>
<dbReference type="InterPro" id="IPR039779">
    <property type="entry name" value="RFX-like"/>
</dbReference>
<keyword evidence="6" id="KW-0804">Transcription</keyword>
<dbReference type="SUPFAM" id="SSF46785">
    <property type="entry name" value="Winged helix' DNA-binding domain"/>
    <property type="match status" value="1"/>
</dbReference>
<name>A0AAV7JNX6_9METZ</name>
<dbReference type="Pfam" id="PF02257">
    <property type="entry name" value="RFX_DNA_binding"/>
    <property type="match status" value="1"/>
</dbReference>
<dbReference type="InterPro" id="IPR003150">
    <property type="entry name" value="DNA-bd_RFX"/>
</dbReference>